<dbReference type="AlphaFoldDB" id="A0A433HA96"/>
<gene>
    <name evidence="3" type="ORF">ELQ35_20570</name>
</gene>
<evidence type="ECO:0000259" key="2">
    <source>
        <dbReference type="PROSITE" id="PS51756"/>
    </source>
</evidence>
<evidence type="ECO:0000313" key="4">
    <source>
        <dbReference type="Proteomes" id="UP000267430"/>
    </source>
</evidence>
<comment type="similarity">
    <text evidence="1">In the N-terminal section; belongs to the LXG family.</text>
</comment>
<name>A0A433HA96_9BACI</name>
<organism evidence="3 4">
    <name type="scientific">Peribacillus cavernae</name>
    <dbReference type="NCBI Taxonomy" id="1674310"/>
    <lineage>
        <taxon>Bacteria</taxon>
        <taxon>Bacillati</taxon>
        <taxon>Bacillota</taxon>
        <taxon>Bacilli</taxon>
        <taxon>Bacillales</taxon>
        <taxon>Bacillaceae</taxon>
        <taxon>Peribacillus</taxon>
    </lineage>
</organism>
<proteinExistence type="inferred from homology"/>
<dbReference type="PROSITE" id="PS51756">
    <property type="entry name" value="LXG"/>
    <property type="match status" value="1"/>
</dbReference>
<dbReference type="OrthoDB" id="3261089at2"/>
<dbReference type="Proteomes" id="UP000267430">
    <property type="component" value="Unassembled WGS sequence"/>
</dbReference>
<keyword evidence="4" id="KW-1185">Reference proteome</keyword>
<sequence>MKTLEIASLLTEVHKILEKITSQRNEIERIESAVNGIISLENSFNGEGGQAIRSFFQDCHVPFLAYYKSSLDQYEITLINLMDALHSFEPSESGFISESFLEGDLDNGLQKAMNTTIELTNETNSIIQSVQDIVSIPFFRTTTLSNK</sequence>
<comment type="caution">
    <text evidence="3">The sequence shown here is derived from an EMBL/GenBank/DDBJ whole genome shotgun (WGS) entry which is preliminary data.</text>
</comment>
<dbReference type="InterPro" id="IPR006829">
    <property type="entry name" value="LXG_dom"/>
</dbReference>
<reference evidence="3 4" key="1">
    <citation type="submission" date="2018-12" db="EMBL/GenBank/DDBJ databases">
        <title>Bacillus chawlae sp. nov., Bacillus glennii sp. nov., and Bacillus saganii sp. nov. Isolated from the Vehicle Assembly Building at Kennedy Space Center where the Viking Spacecraft were Assembled.</title>
        <authorList>
            <person name="Seuylemezian A."/>
            <person name="Vaishampayan P."/>
        </authorList>
    </citation>
    <scope>NUCLEOTIDE SEQUENCE [LARGE SCALE GENOMIC DNA]</scope>
    <source>
        <strain evidence="3 4">L5</strain>
    </source>
</reference>
<evidence type="ECO:0000256" key="1">
    <source>
        <dbReference type="ARBA" id="ARBA00034117"/>
    </source>
</evidence>
<evidence type="ECO:0000313" key="3">
    <source>
        <dbReference type="EMBL" id="RUQ25175.1"/>
    </source>
</evidence>
<protein>
    <recommendedName>
        <fullName evidence="2">LXG domain-containing protein</fullName>
    </recommendedName>
</protein>
<accession>A0A433HA96</accession>
<feature type="domain" description="LXG" evidence="2">
    <location>
        <begin position="1"/>
        <end position="147"/>
    </location>
</feature>
<dbReference type="Pfam" id="PF04740">
    <property type="entry name" value="LXG"/>
    <property type="match status" value="1"/>
</dbReference>
<dbReference type="EMBL" id="RYZZ01000043">
    <property type="protein sequence ID" value="RUQ25175.1"/>
    <property type="molecule type" value="Genomic_DNA"/>
</dbReference>